<comment type="function">
    <text evidence="5">Could be a nuclease involved in processing of the 5'-end of pre-16S rRNA.</text>
</comment>
<dbReference type="RefSeq" id="WP_323304839.1">
    <property type="nucleotide sequence ID" value="NZ_JAYGHX010000002.1"/>
</dbReference>
<evidence type="ECO:0000313" key="7">
    <source>
        <dbReference type="EMBL" id="MEA5390774.1"/>
    </source>
</evidence>
<protein>
    <recommendedName>
        <fullName evidence="5">Putative pre-16S rRNA nuclease</fullName>
        <ecNumber evidence="5">3.1.-.-</ecNumber>
    </recommendedName>
</protein>
<evidence type="ECO:0000256" key="1">
    <source>
        <dbReference type="ARBA" id="ARBA00022490"/>
    </source>
</evidence>
<dbReference type="InterPro" id="IPR012337">
    <property type="entry name" value="RNaseH-like_sf"/>
</dbReference>
<proteinExistence type="inferred from homology"/>
<keyword evidence="2 5" id="KW-0690">Ribosome biogenesis</keyword>
<dbReference type="PANTHER" id="PTHR33317:SF4">
    <property type="entry name" value="POLYNUCLEOTIDYL TRANSFERASE, RIBONUCLEASE H-LIKE SUPERFAMILY PROTEIN"/>
    <property type="match status" value="1"/>
</dbReference>
<dbReference type="HAMAP" id="MF_00651">
    <property type="entry name" value="Nuclease_YqgF"/>
    <property type="match status" value="1"/>
</dbReference>
<comment type="caution">
    <text evidence="7">The sequence shown here is derived from an EMBL/GenBank/DDBJ whole genome shotgun (WGS) entry which is preliminary data.</text>
</comment>
<dbReference type="NCBIfam" id="TIGR00250">
    <property type="entry name" value="RNAse_H_YqgF"/>
    <property type="match status" value="1"/>
</dbReference>
<dbReference type="SUPFAM" id="SSF53098">
    <property type="entry name" value="Ribonuclease H-like"/>
    <property type="match status" value="1"/>
</dbReference>
<sequence length="176" mass="18467">MAPPRPRSVLALDVGRRRIGLAGCDPLGVTVTPLPALARGEFQADLEHLVELVRQRRVAALVVGLPLDAGQRPTAQGIHCRRYGLRLARALAALGQPLPLAWVDEHASSWAAGERFGLHGDRSGRLDSAAAALLLEQWLREGPEPLDPAAFTAASTADPVAPAAIAVGSRAGADSF</sequence>
<dbReference type="Gene3D" id="3.30.420.140">
    <property type="entry name" value="YqgF/RNase H-like domain"/>
    <property type="match status" value="1"/>
</dbReference>
<name>A0ABU5RSQ6_9CYAN</name>
<dbReference type="InterPro" id="IPR006641">
    <property type="entry name" value="YqgF/RNaseH-like_dom"/>
</dbReference>
<comment type="subcellular location">
    <subcellularLocation>
        <location evidence="5">Cytoplasm</location>
    </subcellularLocation>
</comment>
<keyword evidence="8" id="KW-1185">Reference proteome</keyword>
<dbReference type="SMART" id="SM00732">
    <property type="entry name" value="YqgFc"/>
    <property type="match status" value="1"/>
</dbReference>
<gene>
    <name evidence="7" type="primary">ruvX</name>
    <name evidence="7" type="ORF">VB738_05800</name>
</gene>
<dbReference type="EMBL" id="JAYGHX010000002">
    <property type="protein sequence ID" value="MEA5390774.1"/>
    <property type="molecule type" value="Genomic_DNA"/>
</dbReference>
<evidence type="ECO:0000256" key="4">
    <source>
        <dbReference type="ARBA" id="ARBA00022801"/>
    </source>
</evidence>
<keyword evidence="3 5" id="KW-0540">Nuclease</keyword>
<evidence type="ECO:0000256" key="5">
    <source>
        <dbReference type="HAMAP-Rule" id="MF_00651"/>
    </source>
</evidence>
<dbReference type="Pfam" id="PF03652">
    <property type="entry name" value="RuvX"/>
    <property type="match status" value="1"/>
</dbReference>
<evidence type="ECO:0000256" key="2">
    <source>
        <dbReference type="ARBA" id="ARBA00022517"/>
    </source>
</evidence>
<organism evidence="7 8">
    <name type="scientific">Cyanobium gracile UHCC 0139</name>
    <dbReference type="NCBI Taxonomy" id="3110308"/>
    <lineage>
        <taxon>Bacteria</taxon>
        <taxon>Bacillati</taxon>
        <taxon>Cyanobacteriota</taxon>
        <taxon>Cyanophyceae</taxon>
        <taxon>Synechococcales</taxon>
        <taxon>Prochlorococcaceae</taxon>
        <taxon>Cyanobium</taxon>
    </lineage>
</organism>
<dbReference type="EC" id="3.1.-.-" evidence="5"/>
<accession>A0ABU5RSQ6</accession>
<dbReference type="PANTHER" id="PTHR33317">
    <property type="entry name" value="POLYNUCLEOTIDYL TRANSFERASE, RIBONUCLEASE H-LIKE SUPERFAMILY PROTEIN"/>
    <property type="match status" value="1"/>
</dbReference>
<keyword evidence="4 5" id="KW-0378">Hydrolase</keyword>
<evidence type="ECO:0000256" key="3">
    <source>
        <dbReference type="ARBA" id="ARBA00022722"/>
    </source>
</evidence>
<reference evidence="7 8" key="1">
    <citation type="submission" date="2023-12" db="EMBL/GenBank/DDBJ databases">
        <title>Baltic Sea Cyanobacteria.</title>
        <authorList>
            <person name="Delbaje E."/>
            <person name="Fewer D.P."/>
            <person name="Shishido T.K."/>
        </authorList>
    </citation>
    <scope>NUCLEOTIDE SEQUENCE [LARGE SCALE GENOMIC DNA]</scope>
    <source>
        <strain evidence="7 8">UHCC 0139</strain>
    </source>
</reference>
<keyword evidence="1 5" id="KW-0963">Cytoplasm</keyword>
<evidence type="ECO:0000259" key="6">
    <source>
        <dbReference type="SMART" id="SM00732"/>
    </source>
</evidence>
<feature type="domain" description="YqgF/RNase H-like" evidence="6">
    <location>
        <begin position="7"/>
        <end position="112"/>
    </location>
</feature>
<dbReference type="InterPro" id="IPR005227">
    <property type="entry name" value="YqgF"/>
</dbReference>
<evidence type="ECO:0000313" key="8">
    <source>
        <dbReference type="Proteomes" id="UP001304461"/>
    </source>
</evidence>
<comment type="similarity">
    <text evidence="5">Belongs to the YqgF HJR family.</text>
</comment>
<dbReference type="Proteomes" id="UP001304461">
    <property type="component" value="Unassembled WGS sequence"/>
</dbReference>
<dbReference type="InterPro" id="IPR037027">
    <property type="entry name" value="YqgF/RNaseH-like_dom_sf"/>
</dbReference>
<dbReference type="CDD" id="cd16964">
    <property type="entry name" value="YqgF"/>
    <property type="match status" value="1"/>
</dbReference>